<name>A0AA38I8B4_9CUCU</name>
<sequence length="413" mass="48308">MTSTFSTIVNFSIRDMLHRSDRLQTINNIKNDLDKKFVFPREIRKKSSIMKRDFVKNDDLGNISDKDIQSTAESASRDCLRDTEDLGMKVIDFNYVFLSPCKDNECNDEVEDEMFTEEQCDHIENYNNSQIAMKRNCFQSLENDPVDQYEDLLSDLCTISYECKKFDRDIHLRSFDSDDIFVEKGDLVRIRLDNTTKVIKKSSLCWLLENEKDRVSVDRLETFIQNKKCNSSRVNSETDTWLQHKDASQIQKPVQIGKQKRRYNISSDSSDLDNPSSIEYDDSTDTESLHSSNYSDDLNPRLNLKAENSKTDRSKPDLNIDDYIRVQLTTQKQNKKCYIGKVLSLNPIFCDFLKRNPKIPDAFMFPDIKDQGEIQENEYIMKVPPPQVLRRGSLVFEKKIIEKIFDFILVFLK</sequence>
<organism evidence="2 3">
    <name type="scientific">Zophobas morio</name>
    <dbReference type="NCBI Taxonomy" id="2755281"/>
    <lineage>
        <taxon>Eukaryota</taxon>
        <taxon>Metazoa</taxon>
        <taxon>Ecdysozoa</taxon>
        <taxon>Arthropoda</taxon>
        <taxon>Hexapoda</taxon>
        <taxon>Insecta</taxon>
        <taxon>Pterygota</taxon>
        <taxon>Neoptera</taxon>
        <taxon>Endopterygota</taxon>
        <taxon>Coleoptera</taxon>
        <taxon>Polyphaga</taxon>
        <taxon>Cucujiformia</taxon>
        <taxon>Tenebrionidae</taxon>
        <taxon>Zophobas</taxon>
    </lineage>
</organism>
<accession>A0AA38I8B4</accession>
<protein>
    <submittedName>
        <fullName evidence="2">Uncharacterized protein</fullName>
    </submittedName>
</protein>
<dbReference type="Proteomes" id="UP001168821">
    <property type="component" value="Unassembled WGS sequence"/>
</dbReference>
<dbReference type="EMBL" id="JALNTZ010000006">
    <property type="protein sequence ID" value="KAJ3649886.1"/>
    <property type="molecule type" value="Genomic_DNA"/>
</dbReference>
<evidence type="ECO:0000313" key="3">
    <source>
        <dbReference type="Proteomes" id="UP001168821"/>
    </source>
</evidence>
<evidence type="ECO:0000256" key="1">
    <source>
        <dbReference type="SAM" id="MobiDB-lite"/>
    </source>
</evidence>
<feature type="compositionally biased region" description="Low complexity" evidence="1">
    <location>
        <begin position="266"/>
        <end position="277"/>
    </location>
</feature>
<reference evidence="2" key="1">
    <citation type="journal article" date="2023" name="G3 (Bethesda)">
        <title>Whole genome assemblies of Zophobas morio and Tenebrio molitor.</title>
        <authorList>
            <person name="Kaur S."/>
            <person name="Stinson S.A."/>
            <person name="diCenzo G.C."/>
        </authorList>
    </citation>
    <scope>NUCLEOTIDE SEQUENCE</scope>
    <source>
        <strain evidence="2">QUZm001</strain>
    </source>
</reference>
<dbReference type="AlphaFoldDB" id="A0AA38I8B4"/>
<feature type="region of interest" description="Disordered" evidence="1">
    <location>
        <begin position="240"/>
        <end position="313"/>
    </location>
</feature>
<proteinExistence type="predicted"/>
<keyword evidence="3" id="KW-1185">Reference proteome</keyword>
<comment type="caution">
    <text evidence="2">The sequence shown here is derived from an EMBL/GenBank/DDBJ whole genome shotgun (WGS) entry which is preliminary data.</text>
</comment>
<gene>
    <name evidence="2" type="ORF">Zmor_021603</name>
</gene>
<evidence type="ECO:0000313" key="2">
    <source>
        <dbReference type="EMBL" id="KAJ3649886.1"/>
    </source>
</evidence>